<dbReference type="RefSeq" id="WP_114015213.1">
    <property type="nucleotide sequence ID" value="NZ_QOIM01000028.1"/>
</dbReference>
<dbReference type="PROSITE" id="PS01124">
    <property type="entry name" value="HTH_ARAC_FAMILY_2"/>
    <property type="match status" value="1"/>
</dbReference>
<dbReference type="GO" id="GO:0043565">
    <property type="term" value="F:sequence-specific DNA binding"/>
    <property type="evidence" value="ECO:0007669"/>
    <property type="project" value="InterPro"/>
</dbReference>
<dbReference type="EMBL" id="QOIM01000028">
    <property type="protein sequence ID" value="RCG20337.1"/>
    <property type="molecule type" value="Genomic_DNA"/>
</dbReference>
<organism evidence="6 7">
    <name type="scientific">Streptomyces reniochalinae</name>
    <dbReference type="NCBI Taxonomy" id="2250578"/>
    <lineage>
        <taxon>Bacteria</taxon>
        <taxon>Bacillati</taxon>
        <taxon>Actinomycetota</taxon>
        <taxon>Actinomycetes</taxon>
        <taxon>Kitasatosporales</taxon>
        <taxon>Streptomycetaceae</taxon>
        <taxon>Streptomyces</taxon>
    </lineage>
</organism>
<dbReference type="Gene3D" id="1.10.10.60">
    <property type="entry name" value="Homeodomain-like"/>
    <property type="match status" value="1"/>
</dbReference>
<feature type="region of interest" description="Disordered" evidence="4">
    <location>
        <begin position="254"/>
        <end position="292"/>
    </location>
</feature>
<evidence type="ECO:0000256" key="2">
    <source>
        <dbReference type="ARBA" id="ARBA00023125"/>
    </source>
</evidence>
<keyword evidence="1" id="KW-0805">Transcription regulation</keyword>
<dbReference type="AlphaFoldDB" id="A0A367ESE0"/>
<dbReference type="InterPro" id="IPR050204">
    <property type="entry name" value="AraC_XylS_family_regulators"/>
</dbReference>
<dbReference type="PANTHER" id="PTHR46796:SF15">
    <property type="entry name" value="BLL1074 PROTEIN"/>
    <property type="match status" value="1"/>
</dbReference>
<reference evidence="6 7" key="1">
    <citation type="submission" date="2018-06" db="EMBL/GenBank/DDBJ databases">
        <title>Streptomyces reniochalinae sp. nov. and Streptomyces diacarnus sp. nov. from marine sponges.</title>
        <authorList>
            <person name="Li L."/>
        </authorList>
    </citation>
    <scope>NUCLEOTIDE SEQUENCE [LARGE SCALE GENOMIC DNA]</scope>
    <source>
        <strain evidence="6 7">LHW50302</strain>
    </source>
</reference>
<feature type="compositionally biased region" description="Low complexity" evidence="4">
    <location>
        <begin position="264"/>
        <end position="277"/>
    </location>
</feature>
<dbReference type="OrthoDB" id="2559672at2"/>
<evidence type="ECO:0000256" key="3">
    <source>
        <dbReference type="ARBA" id="ARBA00023163"/>
    </source>
</evidence>
<proteinExistence type="predicted"/>
<evidence type="ECO:0000313" key="7">
    <source>
        <dbReference type="Proteomes" id="UP000253507"/>
    </source>
</evidence>
<protein>
    <submittedName>
        <fullName evidence="6">AraC family transcriptional regulator</fullName>
    </submittedName>
</protein>
<dbReference type="InterPro" id="IPR009057">
    <property type="entry name" value="Homeodomain-like_sf"/>
</dbReference>
<dbReference type="Pfam" id="PF12833">
    <property type="entry name" value="HTH_18"/>
    <property type="match status" value="1"/>
</dbReference>
<evidence type="ECO:0000256" key="1">
    <source>
        <dbReference type="ARBA" id="ARBA00023015"/>
    </source>
</evidence>
<sequence>MTRRDSPLRPFVATLVPYDLGPGPVGVHRGLPSTTLSLTLPEADPVEIGWLAHPSSRRRHRAAVAGLHLDPAQIRQSGCTRGVYLALTPLGAAALLGVPASALAGHVADLADVVPALADLPERLAACRTWPQRRTLVERSLLAGLGRHGERGDAPELRAMLAALSRTPRVHEAAQLLGCSRRHLSGRVRTEVGVTAKEYQRLVRFASARSRLAAAGTPQAALADVAAASGFADQAHLSREWRAMAGCTPTGWLRAEGPATRGSAARSPVVRGPVARGPRVREVPSGEETAVG</sequence>
<dbReference type="SMART" id="SM00342">
    <property type="entry name" value="HTH_ARAC"/>
    <property type="match status" value="1"/>
</dbReference>
<evidence type="ECO:0000259" key="5">
    <source>
        <dbReference type="PROSITE" id="PS01124"/>
    </source>
</evidence>
<dbReference type="Proteomes" id="UP000253507">
    <property type="component" value="Unassembled WGS sequence"/>
</dbReference>
<name>A0A367ESE0_9ACTN</name>
<evidence type="ECO:0000313" key="6">
    <source>
        <dbReference type="EMBL" id="RCG20337.1"/>
    </source>
</evidence>
<gene>
    <name evidence="6" type="ORF">DQ392_10190</name>
</gene>
<accession>A0A367ESE0</accession>
<dbReference type="SUPFAM" id="SSF46689">
    <property type="entry name" value="Homeodomain-like"/>
    <property type="match status" value="1"/>
</dbReference>
<dbReference type="GO" id="GO:0003700">
    <property type="term" value="F:DNA-binding transcription factor activity"/>
    <property type="evidence" value="ECO:0007669"/>
    <property type="project" value="InterPro"/>
</dbReference>
<comment type="caution">
    <text evidence="6">The sequence shown here is derived from an EMBL/GenBank/DDBJ whole genome shotgun (WGS) entry which is preliminary data.</text>
</comment>
<evidence type="ECO:0000256" key="4">
    <source>
        <dbReference type="SAM" id="MobiDB-lite"/>
    </source>
</evidence>
<keyword evidence="2" id="KW-0238">DNA-binding</keyword>
<dbReference type="InterPro" id="IPR018060">
    <property type="entry name" value="HTH_AraC"/>
</dbReference>
<dbReference type="PANTHER" id="PTHR46796">
    <property type="entry name" value="HTH-TYPE TRANSCRIPTIONAL ACTIVATOR RHAS-RELATED"/>
    <property type="match status" value="1"/>
</dbReference>
<feature type="domain" description="HTH araC/xylS-type" evidence="5">
    <location>
        <begin position="154"/>
        <end position="255"/>
    </location>
</feature>
<keyword evidence="7" id="KW-1185">Reference proteome</keyword>
<keyword evidence="3" id="KW-0804">Transcription</keyword>